<dbReference type="EMBL" id="CACVKT020007672">
    <property type="protein sequence ID" value="CAC5410036.1"/>
    <property type="molecule type" value="Genomic_DNA"/>
</dbReference>
<accession>A0A6J8DPP6</accession>
<organism evidence="2 3">
    <name type="scientific">Mytilus coruscus</name>
    <name type="common">Sea mussel</name>
    <dbReference type="NCBI Taxonomy" id="42192"/>
    <lineage>
        <taxon>Eukaryota</taxon>
        <taxon>Metazoa</taxon>
        <taxon>Spiralia</taxon>
        <taxon>Lophotrochozoa</taxon>
        <taxon>Mollusca</taxon>
        <taxon>Bivalvia</taxon>
        <taxon>Autobranchia</taxon>
        <taxon>Pteriomorphia</taxon>
        <taxon>Mytilida</taxon>
        <taxon>Mytiloidea</taxon>
        <taxon>Mytilidae</taxon>
        <taxon>Mytilinae</taxon>
        <taxon>Mytilus</taxon>
    </lineage>
</organism>
<protein>
    <submittedName>
        <fullName evidence="2">Uncharacterized protein</fullName>
    </submittedName>
</protein>
<gene>
    <name evidence="2" type="ORF">MCOR_43243</name>
</gene>
<dbReference type="Proteomes" id="UP000507470">
    <property type="component" value="Unassembled WGS sequence"/>
</dbReference>
<evidence type="ECO:0000313" key="3">
    <source>
        <dbReference type="Proteomes" id="UP000507470"/>
    </source>
</evidence>
<feature type="compositionally biased region" description="Low complexity" evidence="1">
    <location>
        <begin position="230"/>
        <end position="248"/>
    </location>
</feature>
<proteinExistence type="predicted"/>
<name>A0A6J8DPP6_MYTCO</name>
<feature type="region of interest" description="Disordered" evidence="1">
    <location>
        <begin position="369"/>
        <end position="393"/>
    </location>
</feature>
<feature type="region of interest" description="Disordered" evidence="1">
    <location>
        <begin position="230"/>
        <end position="268"/>
    </location>
</feature>
<evidence type="ECO:0000256" key="1">
    <source>
        <dbReference type="SAM" id="MobiDB-lite"/>
    </source>
</evidence>
<reference evidence="2 3" key="1">
    <citation type="submission" date="2020-06" db="EMBL/GenBank/DDBJ databases">
        <authorList>
            <person name="Li R."/>
            <person name="Bekaert M."/>
        </authorList>
    </citation>
    <scope>NUCLEOTIDE SEQUENCE [LARGE SCALE GENOMIC DNA]</scope>
    <source>
        <strain evidence="3">wild</strain>
    </source>
</reference>
<dbReference type="AlphaFoldDB" id="A0A6J8DPP6"/>
<evidence type="ECO:0000313" key="2">
    <source>
        <dbReference type="EMBL" id="CAC5410036.1"/>
    </source>
</evidence>
<keyword evidence="3" id="KW-1185">Reference proteome</keyword>
<sequence>MLFSWFTTKIISESPSQFSKWPSQPEWSTSRQKTTKCNIEIKEERVSYLEGVEQCNINGFRIATQSDINVAGQDEKPCKTGNWQNAKYWIENDNKLSNIISVEGCFNNLVLENAVPKQEIIRLTLRDCYRRCTDTLKDSIIFAYKNDTGETNCICNLNTTDVNTPLKVRNSLECINLQQSLWWKYKVHKDMFSAGNETCKTISCSRRDLANPFLKNILCGINSLLSTKMTPPSTSLSSRSEQSENNSSHTTMSIRPSKSSSKGSNIVASPGSTLPIDATKQVAFTFLLQNTSTYNSTPEKRLSTIITSYTKDPNKRDIFRSTHTYMSDPSVKKTSAVAGNCCFRTVASTSRQREDAFQCVNIRIHDHDSDRVDDSQEGLGQKPISSTSSDKTLDKRTEYVSADKFDAFMERHDNQLSLITASLQSLSEGFSYYEEEVRL</sequence>